<dbReference type="PROSITE" id="PS00194">
    <property type="entry name" value="THIOREDOXIN_1"/>
    <property type="match status" value="1"/>
</dbReference>
<keyword evidence="3" id="KW-0735">Signal-anchor</keyword>
<comment type="subcellular location">
    <subcellularLocation>
        <location evidence="1">Cell envelope</location>
    </subcellularLocation>
</comment>
<dbReference type="Proteomes" id="UP000247591">
    <property type="component" value="Unassembled WGS sequence"/>
</dbReference>
<evidence type="ECO:0000256" key="6">
    <source>
        <dbReference type="SAM" id="Phobius"/>
    </source>
</evidence>
<dbReference type="GO" id="GO:0016491">
    <property type="term" value="F:oxidoreductase activity"/>
    <property type="evidence" value="ECO:0007669"/>
    <property type="project" value="InterPro"/>
</dbReference>
<dbReference type="PANTHER" id="PTHR42852">
    <property type="entry name" value="THIOL:DISULFIDE INTERCHANGE PROTEIN DSBE"/>
    <property type="match status" value="1"/>
</dbReference>
<dbReference type="CDD" id="cd02966">
    <property type="entry name" value="TlpA_like_family"/>
    <property type="match status" value="1"/>
</dbReference>
<evidence type="ECO:0000313" key="8">
    <source>
        <dbReference type="EMBL" id="PYE16894.1"/>
    </source>
</evidence>
<dbReference type="Pfam" id="PF08534">
    <property type="entry name" value="Redoxin"/>
    <property type="match status" value="1"/>
</dbReference>
<name>A0A318RPL2_WILLI</name>
<keyword evidence="6" id="KW-1133">Transmembrane helix</keyword>
<dbReference type="InterPro" id="IPR013740">
    <property type="entry name" value="Redoxin"/>
</dbReference>
<dbReference type="EMBL" id="QJSP01000007">
    <property type="protein sequence ID" value="PYE16894.1"/>
    <property type="molecule type" value="Genomic_DNA"/>
</dbReference>
<dbReference type="GO" id="GO:0017004">
    <property type="term" value="P:cytochrome complex assembly"/>
    <property type="evidence" value="ECO:0007669"/>
    <property type="project" value="UniProtKB-KW"/>
</dbReference>
<dbReference type="AlphaFoldDB" id="A0A318RPL2"/>
<evidence type="ECO:0000256" key="2">
    <source>
        <dbReference type="ARBA" id="ARBA00022748"/>
    </source>
</evidence>
<keyword evidence="8" id="KW-0413">Isomerase</keyword>
<keyword evidence="4" id="KW-1015">Disulfide bond</keyword>
<evidence type="ECO:0000256" key="1">
    <source>
        <dbReference type="ARBA" id="ARBA00004196"/>
    </source>
</evidence>
<protein>
    <submittedName>
        <fullName evidence="8">Thiol-disulfide isomerase/thioredoxin</fullName>
    </submittedName>
</protein>
<dbReference type="GO" id="GO:0016853">
    <property type="term" value="F:isomerase activity"/>
    <property type="evidence" value="ECO:0007669"/>
    <property type="project" value="UniProtKB-KW"/>
</dbReference>
<comment type="caution">
    <text evidence="8">The sequence shown here is derived from an EMBL/GenBank/DDBJ whole genome shotgun (WGS) entry which is preliminary data.</text>
</comment>
<evidence type="ECO:0000313" key="9">
    <source>
        <dbReference type="Proteomes" id="UP000247591"/>
    </source>
</evidence>
<feature type="transmembrane region" description="Helical" evidence="6">
    <location>
        <begin position="20"/>
        <end position="44"/>
    </location>
</feature>
<keyword evidence="9" id="KW-1185">Reference proteome</keyword>
<feature type="domain" description="Thioredoxin" evidence="7">
    <location>
        <begin position="97"/>
        <end position="241"/>
    </location>
</feature>
<dbReference type="SUPFAM" id="SSF52833">
    <property type="entry name" value="Thioredoxin-like"/>
    <property type="match status" value="1"/>
</dbReference>
<keyword evidence="6" id="KW-0472">Membrane</keyword>
<proteinExistence type="predicted"/>
<dbReference type="Gene3D" id="3.40.30.10">
    <property type="entry name" value="Glutaredoxin"/>
    <property type="match status" value="1"/>
</dbReference>
<dbReference type="InterPro" id="IPR013766">
    <property type="entry name" value="Thioredoxin_domain"/>
</dbReference>
<evidence type="ECO:0000256" key="4">
    <source>
        <dbReference type="ARBA" id="ARBA00023157"/>
    </source>
</evidence>
<dbReference type="RefSeq" id="WP_245937922.1">
    <property type="nucleotide sequence ID" value="NZ_QJSP01000007.1"/>
</dbReference>
<keyword evidence="2" id="KW-0201">Cytochrome c-type biogenesis</keyword>
<evidence type="ECO:0000256" key="5">
    <source>
        <dbReference type="ARBA" id="ARBA00023284"/>
    </source>
</evidence>
<keyword evidence="5" id="KW-0676">Redox-active center</keyword>
<dbReference type="InterPro" id="IPR050553">
    <property type="entry name" value="Thioredoxin_ResA/DsbE_sf"/>
</dbReference>
<dbReference type="PANTHER" id="PTHR42852:SF6">
    <property type="entry name" value="THIOL:DISULFIDE INTERCHANGE PROTEIN DSBE"/>
    <property type="match status" value="1"/>
</dbReference>
<gene>
    <name evidence="8" type="ORF">DFR67_107138</name>
</gene>
<dbReference type="InterPro" id="IPR017937">
    <property type="entry name" value="Thioredoxin_CS"/>
</dbReference>
<evidence type="ECO:0000256" key="3">
    <source>
        <dbReference type="ARBA" id="ARBA00022968"/>
    </source>
</evidence>
<evidence type="ECO:0000259" key="7">
    <source>
        <dbReference type="PROSITE" id="PS51352"/>
    </source>
</evidence>
<dbReference type="InterPro" id="IPR036249">
    <property type="entry name" value="Thioredoxin-like_sf"/>
</dbReference>
<dbReference type="PROSITE" id="PS51352">
    <property type="entry name" value="THIOREDOXIN_2"/>
    <property type="match status" value="1"/>
</dbReference>
<keyword evidence="6" id="KW-0812">Transmembrane</keyword>
<reference evidence="8 9" key="1">
    <citation type="submission" date="2018-06" db="EMBL/GenBank/DDBJ databases">
        <title>Genomic Encyclopedia of Type Strains, Phase IV (KMG-IV): sequencing the most valuable type-strain genomes for metagenomic binning, comparative biology and taxonomic classification.</title>
        <authorList>
            <person name="Goeker M."/>
        </authorList>
    </citation>
    <scope>NUCLEOTIDE SEQUENCE [LARGE SCALE GENOMIC DNA]</scope>
    <source>
        <strain evidence="8 9">DSM 45521</strain>
    </source>
</reference>
<accession>A0A318RPL2</accession>
<organism evidence="8 9">
    <name type="scientific">Williamsia limnetica</name>
    <dbReference type="NCBI Taxonomy" id="882452"/>
    <lineage>
        <taxon>Bacteria</taxon>
        <taxon>Bacillati</taxon>
        <taxon>Actinomycetota</taxon>
        <taxon>Actinomycetes</taxon>
        <taxon>Mycobacteriales</taxon>
        <taxon>Nocardiaceae</taxon>
        <taxon>Williamsia</taxon>
    </lineage>
</organism>
<dbReference type="GO" id="GO:0030313">
    <property type="term" value="C:cell envelope"/>
    <property type="evidence" value="ECO:0007669"/>
    <property type="project" value="UniProtKB-SubCell"/>
</dbReference>
<sequence length="244" mass="25390">MPDLEEMNRPATNPPGRPRFHLSVSARWTIAVLVVVIALIVAIWPRQAQSPAPAPNGISQSGSTAVPGLQANVSDEDMANARLQAALEPCPVPVGPAPVGSKLAGVSVPCLADGSQVDLGAATAGTPMLVNIWAHWCGPCRAELPVIDEYAKQVGDRVRVLTVQGKEGSENPFLSLNLLSEIGVRLPTVVDTESKIAAALGVPRVYPATVLVRADGTVAAVLPTVFDSTDEVAEVVDKYLGVAA</sequence>